<proteinExistence type="predicted"/>
<dbReference type="RefSeq" id="WP_058759695.1">
    <property type="nucleotide sequence ID" value="NZ_LDRZ01000023.1"/>
</dbReference>
<keyword evidence="4" id="KW-0472">Membrane</keyword>
<accession>A0ABY3A4A8</accession>
<dbReference type="InterPro" id="IPR002123">
    <property type="entry name" value="Plipid/glycerol_acylTrfase"/>
</dbReference>
<keyword evidence="2" id="KW-0808">Transferase</keyword>
<dbReference type="CDD" id="cd07989">
    <property type="entry name" value="LPLAT_AGPAT-like"/>
    <property type="match status" value="1"/>
</dbReference>
<protein>
    <submittedName>
        <fullName evidence="6">1-acyl-sn-glycerol-3-phosphate acyltransferase</fullName>
    </submittedName>
</protein>
<evidence type="ECO:0000256" key="4">
    <source>
        <dbReference type="SAM" id="Phobius"/>
    </source>
</evidence>
<evidence type="ECO:0000256" key="3">
    <source>
        <dbReference type="ARBA" id="ARBA00023315"/>
    </source>
</evidence>
<evidence type="ECO:0000259" key="5">
    <source>
        <dbReference type="SMART" id="SM00563"/>
    </source>
</evidence>
<reference evidence="6 7" key="1">
    <citation type="submission" date="2019-06" db="EMBL/GenBank/DDBJ databases">
        <title>Pantoea dispersa Assembly.</title>
        <authorList>
            <person name="Wang J."/>
        </authorList>
    </citation>
    <scope>NUCLEOTIDE SEQUENCE [LARGE SCALE GENOMIC DNA]</scope>
    <source>
        <strain evidence="7">bio</strain>
    </source>
</reference>
<organism evidence="6 7">
    <name type="scientific">Pantoea dispersa</name>
    <dbReference type="NCBI Taxonomy" id="59814"/>
    <lineage>
        <taxon>Bacteria</taxon>
        <taxon>Pseudomonadati</taxon>
        <taxon>Pseudomonadota</taxon>
        <taxon>Gammaproteobacteria</taxon>
        <taxon>Enterobacterales</taxon>
        <taxon>Erwiniaceae</taxon>
        <taxon>Pantoea</taxon>
    </lineage>
</organism>
<sequence>MADNAMPMRQRRGGNYYWRLVMTALCFSLFSIGGLLLSLIWFNLLLLIQRDGLRRRQIARRSISWSFRCFLRFCRFVGVYDYQMLGAEALRQDRGCLIVANHPSLIDYVMIASLLPEMDCLVKADLQHNIFFRGVIKSADYLINSEAETLLPDSQQRLARGDTILIFPEGTRTRYGQPLQLQRGAANIAVRAGCDLRVIHITCTQRMLDKQSRWYQIPLVKPVFTVRVQSRIASHAFHEADEDAQPLAARRLTRYLQQALVPEETK</sequence>
<dbReference type="SUPFAM" id="SSF69593">
    <property type="entry name" value="Glycerol-3-phosphate (1)-acyltransferase"/>
    <property type="match status" value="1"/>
</dbReference>
<keyword evidence="7" id="KW-1185">Reference proteome</keyword>
<evidence type="ECO:0000256" key="2">
    <source>
        <dbReference type="ARBA" id="ARBA00022679"/>
    </source>
</evidence>
<feature type="transmembrane region" description="Helical" evidence="4">
    <location>
        <begin position="20"/>
        <end position="48"/>
    </location>
</feature>
<feature type="domain" description="Phospholipid/glycerol acyltransferase" evidence="5">
    <location>
        <begin position="96"/>
        <end position="206"/>
    </location>
</feature>
<evidence type="ECO:0000313" key="7">
    <source>
        <dbReference type="Proteomes" id="UP000319715"/>
    </source>
</evidence>
<keyword evidence="3 6" id="KW-0012">Acyltransferase</keyword>
<dbReference type="SMART" id="SM00563">
    <property type="entry name" value="PlsC"/>
    <property type="match status" value="1"/>
</dbReference>
<evidence type="ECO:0000256" key="1">
    <source>
        <dbReference type="ARBA" id="ARBA00005189"/>
    </source>
</evidence>
<evidence type="ECO:0000313" key="6">
    <source>
        <dbReference type="EMBL" id="TQC77521.1"/>
    </source>
</evidence>
<dbReference type="EMBL" id="VICF01000001">
    <property type="protein sequence ID" value="TQC77521.1"/>
    <property type="molecule type" value="Genomic_DNA"/>
</dbReference>
<dbReference type="PANTHER" id="PTHR10434:SF66">
    <property type="entry name" value="PHOSPHOLIPID_GLYCEROL ACYLTRANSFERASE DOMAIN-CONTAINING PROTEIN"/>
    <property type="match status" value="1"/>
</dbReference>
<keyword evidence="4" id="KW-0812">Transmembrane</keyword>
<dbReference type="Pfam" id="PF01553">
    <property type="entry name" value="Acyltransferase"/>
    <property type="match status" value="1"/>
</dbReference>
<name>A0ABY3A4A8_9GAMM</name>
<dbReference type="GO" id="GO:0016746">
    <property type="term" value="F:acyltransferase activity"/>
    <property type="evidence" value="ECO:0007669"/>
    <property type="project" value="UniProtKB-KW"/>
</dbReference>
<gene>
    <name evidence="6" type="ORF">FK492_05930</name>
</gene>
<comment type="caution">
    <text evidence="6">The sequence shown here is derived from an EMBL/GenBank/DDBJ whole genome shotgun (WGS) entry which is preliminary data.</text>
</comment>
<comment type="pathway">
    <text evidence="1">Lipid metabolism.</text>
</comment>
<keyword evidence="4" id="KW-1133">Transmembrane helix</keyword>
<dbReference type="PANTHER" id="PTHR10434">
    <property type="entry name" value="1-ACYL-SN-GLYCEROL-3-PHOSPHATE ACYLTRANSFERASE"/>
    <property type="match status" value="1"/>
</dbReference>
<dbReference type="Proteomes" id="UP000319715">
    <property type="component" value="Unassembled WGS sequence"/>
</dbReference>